<feature type="domain" description="Leucine zipper with capping helix" evidence="10">
    <location>
        <begin position="146"/>
        <end position="194"/>
    </location>
</feature>
<evidence type="ECO:0000256" key="7">
    <source>
        <dbReference type="ARBA" id="ARBA00023254"/>
    </source>
</evidence>
<dbReference type="EMBL" id="JANEYF010005212">
    <property type="protein sequence ID" value="KAJ8928872.1"/>
    <property type="molecule type" value="Genomic_DNA"/>
</dbReference>
<proteinExistence type="inferred from homology"/>
<evidence type="ECO:0000259" key="10">
    <source>
        <dbReference type="Pfam" id="PF18517"/>
    </source>
</evidence>
<accession>A0AAV8WRQ0</accession>
<evidence type="ECO:0000256" key="2">
    <source>
        <dbReference type="ARBA" id="ARBA00007922"/>
    </source>
</evidence>
<dbReference type="InterPro" id="IPR010776">
    <property type="entry name" value="Hop2_WH_dom"/>
</dbReference>
<comment type="similarity">
    <text evidence="2">Belongs to the HOP2 family.</text>
</comment>
<evidence type="ECO:0000256" key="3">
    <source>
        <dbReference type="ARBA" id="ARBA00016093"/>
    </source>
</evidence>
<dbReference type="PANTHER" id="PTHR15938">
    <property type="entry name" value="TBP-1 INTERACTING PROTEIN"/>
    <property type="match status" value="1"/>
</dbReference>
<keyword evidence="5" id="KW-0233">DNA recombination</keyword>
<dbReference type="GO" id="GO:0000794">
    <property type="term" value="C:condensed nuclear chromosome"/>
    <property type="evidence" value="ECO:0007669"/>
    <property type="project" value="TreeGrafter"/>
</dbReference>
<dbReference type="GO" id="GO:0120230">
    <property type="term" value="F:recombinase activator activity"/>
    <property type="evidence" value="ECO:0007669"/>
    <property type="project" value="TreeGrafter"/>
</dbReference>
<gene>
    <name evidence="11" type="ORF">NQ314_018493</name>
</gene>
<evidence type="ECO:0000256" key="1">
    <source>
        <dbReference type="ARBA" id="ARBA00004123"/>
    </source>
</evidence>
<evidence type="ECO:0000313" key="11">
    <source>
        <dbReference type="EMBL" id="KAJ8928872.1"/>
    </source>
</evidence>
<dbReference type="Pfam" id="PF07106">
    <property type="entry name" value="WHD_TBPIP"/>
    <property type="match status" value="1"/>
</dbReference>
<evidence type="ECO:0000313" key="12">
    <source>
        <dbReference type="Proteomes" id="UP001162156"/>
    </source>
</evidence>
<dbReference type="Pfam" id="PF18517">
    <property type="entry name" value="LZ3wCH"/>
    <property type="match status" value="1"/>
</dbReference>
<dbReference type="Gene3D" id="1.10.10.10">
    <property type="entry name" value="Winged helix-like DNA-binding domain superfamily/Winged helix DNA-binding domain"/>
    <property type="match status" value="1"/>
</dbReference>
<feature type="coiled-coil region" evidence="8">
    <location>
        <begin position="84"/>
        <end position="134"/>
    </location>
</feature>
<keyword evidence="7" id="KW-0469">Meiosis</keyword>
<evidence type="ECO:0000256" key="8">
    <source>
        <dbReference type="SAM" id="Coils"/>
    </source>
</evidence>
<dbReference type="InterPro" id="IPR040661">
    <property type="entry name" value="LZ3wCH"/>
</dbReference>
<evidence type="ECO:0000259" key="9">
    <source>
        <dbReference type="Pfam" id="PF07106"/>
    </source>
</evidence>
<protein>
    <recommendedName>
        <fullName evidence="3">Homologous-pairing protein 2 homolog</fullName>
    </recommendedName>
</protein>
<dbReference type="Proteomes" id="UP001162156">
    <property type="component" value="Unassembled WGS sequence"/>
</dbReference>
<dbReference type="GO" id="GO:0003690">
    <property type="term" value="F:double-stranded DNA binding"/>
    <property type="evidence" value="ECO:0007669"/>
    <property type="project" value="TreeGrafter"/>
</dbReference>
<keyword evidence="4 8" id="KW-0175">Coiled coil</keyword>
<keyword evidence="12" id="KW-1185">Reference proteome</keyword>
<feature type="domain" description="Homologous-pairing protein 2 winged helix" evidence="9">
    <location>
        <begin position="2"/>
        <end position="53"/>
    </location>
</feature>
<keyword evidence="6" id="KW-0539">Nucleus</keyword>
<dbReference type="GO" id="GO:0007129">
    <property type="term" value="P:homologous chromosome pairing at meiosis"/>
    <property type="evidence" value="ECO:0007669"/>
    <property type="project" value="TreeGrafter"/>
</dbReference>
<evidence type="ECO:0000256" key="6">
    <source>
        <dbReference type="ARBA" id="ARBA00023242"/>
    </source>
</evidence>
<organism evidence="11 12">
    <name type="scientific">Rhamnusium bicolor</name>
    <dbReference type="NCBI Taxonomy" id="1586634"/>
    <lineage>
        <taxon>Eukaryota</taxon>
        <taxon>Metazoa</taxon>
        <taxon>Ecdysozoa</taxon>
        <taxon>Arthropoda</taxon>
        <taxon>Hexapoda</taxon>
        <taxon>Insecta</taxon>
        <taxon>Pterygota</taxon>
        <taxon>Neoptera</taxon>
        <taxon>Endopterygota</taxon>
        <taxon>Coleoptera</taxon>
        <taxon>Polyphaga</taxon>
        <taxon>Cucujiformia</taxon>
        <taxon>Chrysomeloidea</taxon>
        <taxon>Cerambycidae</taxon>
        <taxon>Lepturinae</taxon>
        <taxon>Rhagiini</taxon>
        <taxon>Rhamnusium</taxon>
    </lineage>
</organism>
<dbReference type="PANTHER" id="PTHR15938:SF0">
    <property type="entry name" value="HOMOLOGOUS-PAIRING PROTEIN 2 HOMOLOG"/>
    <property type="match status" value="1"/>
</dbReference>
<comment type="subcellular location">
    <subcellularLocation>
        <location evidence="1">Nucleus</location>
    </subcellularLocation>
</comment>
<dbReference type="AlphaFoldDB" id="A0AAV8WRQ0"/>
<dbReference type="GO" id="GO:0000709">
    <property type="term" value="P:meiotic joint molecule formation"/>
    <property type="evidence" value="ECO:0007669"/>
    <property type="project" value="TreeGrafter"/>
</dbReference>
<name>A0AAV8WRQ0_9CUCU</name>
<dbReference type="GO" id="GO:0120231">
    <property type="term" value="C:DNA recombinase auxiliary factor complex"/>
    <property type="evidence" value="ECO:0007669"/>
    <property type="project" value="TreeGrafter"/>
</dbReference>
<sequence length="200" mass="23076">MASEAVLKFLEEHNRPFSISEVERGVTGDFGKTAIQKALDSLVQKENVKEKVYCIMQKDDGSSSELRESLLEIDRKINERALQLKEVTDKLKSYSADVAQLKGKITLADAMNQKLQLEKELEDVKTQLEKYSETKIICPKRKLLSEKEYEKYLSDYKKRKRICMDVVNSILENYSKSKKHLFEDIGIETDEDVGFSLNKL</sequence>
<dbReference type="InterPro" id="IPR036388">
    <property type="entry name" value="WH-like_DNA-bd_sf"/>
</dbReference>
<evidence type="ECO:0000256" key="4">
    <source>
        <dbReference type="ARBA" id="ARBA00023054"/>
    </source>
</evidence>
<comment type="caution">
    <text evidence="11">The sequence shown here is derived from an EMBL/GenBank/DDBJ whole genome shotgun (WGS) entry which is preliminary data.</text>
</comment>
<evidence type="ECO:0000256" key="5">
    <source>
        <dbReference type="ARBA" id="ARBA00023172"/>
    </source>
</evidence>
<reference evidence="11" key="1">
    <citation type="journal article" date="2023" name="Insect Mol. Biol.">
        <title>Genome sequencing provides insights into the evolution of gene families encoding plant cell wall-degrading enzymes in longhorned beetles.</title>
        <authorList>
            <person name="Shin N.R."/>
            <person name="Okamura Y."/>
            <person name="Kirsch R."/>
            <person name="Pauchet Y."/>
        </authorList>
    </citation>
    <scope>NUCLEOTIDE SEQUENCE</scope>
    <source>
        <strain evidence="11">RBIC_L_NR</strain>
    </source>
</reference>
<dbReference type="GO" id="GO:0010774">
    <property type="term" value="P:meiotic strand invasion involved in reciprocal meiotic recombination"/>
    <property type="evidence" value="ECO:0007669"/>
    <property type="project" value="TreeGrafter"/>
</dbReference>